<evidence type="ECO:0000313" key="3">
    <source>
        <dbReference type="Proteomes" id="UP000030302"/>
    </source>
</evidence>
<dbReference type="RefSeq" id="WP_038489011.1">
    <property type="nucleotide sequence ID" value="NZ_CP009962.1"/>
</dbReference>
<dbReference type="EMBL" id="CP009962">
    <property type="protein sequence ID" value="AIY41561.1"/>
    <property type="molecule type" value="Genomic_DNA"/>
</dbReference>
<proteinExistence type="predicted"/>
<sequence length="182" mass="19417">MRNSPISVIAATTLLSFAATAAGANPVAAPAVVSTPFTEQGYTITTKATAQDCLVASNIDLETMIAKTADLQRHGMVRKNVDAAHVRAHAWTIASAMGLKLQPQLIQDTFKGHPEIERCGFLQTITAADNALVSAYALVMTRAQYDKINWSTFTGQQLPATAEHFSVGPVTQQHVDAEAKVP</sequence>
<keyword evidence="1" id="KW-0732">Signal</keyword>
<feature type="signal peptide" evidence="1">
    <location>
        <begin position="1"/>
        <end position="21"/>
    </location>
</feature>
<dbReference type="KEGG" id="care:LT85_2403"/>
<evidence type="ECO:0000256" key="1">
    <source>
        <dbReference type="SAM" id="SignalP"/>
    </source>
</evidence>
<name>A0A0A1FAI1_9BURK</name>
<organism evidence="2 3">
    <name type="scientific">Collimonas arenae</name>
    <dbReference type="NCBI Taxonomy" id="279058"/>
    <lineage>
        <taxon>Bacteria</taxon>
        <taxon>Pseudomonadati</taxon>
        <taxon>Pseudomonadota</taxon>
        <taxon>Betaproteobacteria</taxon>
        <taxon>Burkholderiales</taxon>
        <taxon>Oxalobacteraceae</taxon>
        <taxon>Collimonas</taxon>
    </lineage>
</organism>
<gene>
    <name evidence="2" type="ORF">LT85_2403</name>
</gene>
<dbReference type="HOGENOM" id="CLU_1479658_0_0_4"/>
<dbReference type="Proteomes" id="UP000030302">
    <property type="component" value="Chromosome"/>
</dbReference>
<reference evidence="3" key="1">
    <citation type="journal article" date="2014" name="Soil Biol. Biochem.">
        <title>Structure and function of bacterial communities in ageing soils: Insights from the Mendocino ecological staircase.</title>
        <authorList>
            <person name="Uroz S."/>
            <person name="Tech J.J."/>
            <person name="Sawaya N.A."/>
            <person name="Frey-Klett P."/>
            <person name="Leveau J.H.J."/>
        </authorList>
    </citation>
    <scope>NUCLEOTIDE SEQUENCE [LARGE SCALE GENOMIC DNA]</scope>
    <source>
        <strain evidence="3">Cal35</strain>
    </source>
</reference>
<feature type="chain" id="PRO_5001974100" evidence="1">
    <location>
        <begin position="22"/>
        <end position="182"/>
    </location>
</feature>
<protein>
    <submittedName>
        <fullName evidence="2">Uncharacterized protein</fullName>
    </submittedName>
</protein>
<evidence type="ECO:0000313" key="2">
    <source>
        <dbReference type="EMBL" id="AIY41561.1"/>
    </source>
</evidence>
<accession>A0A0A1FAI1</accession>
<keyword evidence="3" id="KW-1185">Reference proteome</keyword>
<dbReference type="AlphaFoldDB" id="A0A0A1FAI1"/>